<feature type="compositionally biased region" description="Acidic residues" evidence="1">
    <location>
        <begin position="640"/>
        <end position="656"/>
    </location>
</feature>
<proteinExistence type="predicted"/>
<dbReference type="GO" id="GO:0005730">
    <property type="term" value="C:nucleolus"/>
    <property type="evidence" value="ECO:0007669"/>
    <property type="project" value="TreeGrafter"/>
</dbReference>
<feature type="compositionally biased region" description="Basic residues" evidence="1">
    <location>
        <begin position="663"/>
        <end position="672"/>
    </location>
</feature>
<dbReference type="EMBL" id="KZ994901">
    <property type="protein sequence ID" value="RKO91792.1"/>
    <property type="molecule type" value="Genomic_DNA"/>
</dbReference>
<feature type="region of interest" description="Disordered" evidence="1">
    <location>
        <begin position="25"/>
        <end position="44"/>
    </location>
</feature>
<reference evidence="3" key="1">
    <citation type="journal article" date="2018" name="Nat. Microbiol.">
        <title>Leveraging single-cell genomics to expand the fungal tree of life.</title>
        <authorList>
            <person name="Ahrendt S.R."/>
            <person name="Quandt C.A."/>
            <person name="Ciobanu D."/>
            <person name="Clum A."/>
            <person name="Salamov A."/>
            <person name="Andreopoulos B."/>
            <person name="Cheng J.F."/>
            <person name="Woyke T."/>
            <person name="Pelin A."/>
            <person name="Henrissat B."/>
            <person name="Reynolds N.K."/>
            <person name="Benny G.L."/>
            <person name="Smith M.E."/>
            <person name="James T.Y."/>
            <person name="Grigoriev I.V."/>
        </authorList>
    </citation>
    <scope>NUCLEOTIDE SEQUENCE [LARGE SCALE GENOMIC DNA]</scope>
</reference>
<gene>
    <name evidence="2" type="ORF">BDK51DRAFT_43625</name>
</gene>
<accession>A0A4P9WHD6</accession>
<dbReference type="PANTHER" id="PTHR15633:SF2">
    <property type="entry name" value="NUCLEOLAR PROTEIN 11"/>
    <property type="match status" value="1"/>
</dbReference>
<dbReference type="InterPro" id="IPR042859">
    <property type="entry name" value="NOL11"/>
</dbReference>
<dbReference type="OrthoDB" id="4349954at2759"/>
<sequence>MPVLLLDPFPLTAHPFAVDLPQNSGSVAATKKSPASKPPPAFSASSPPAGFFVAAVPESAPAESSTDSDSNHPYVVATVQGGGVYLYQLETQQCLHSRSVPPGLLFASPARFIPNSATPPEPQGDADENAERPIASVTGNLYAAIAEGKDVPAKHGGRLVWMWEVGARAEAKKEVKAGAKAGKPDAVKLLDRKIHSLFTADVSTTSPATPNLVALHTDASVTLLTRTLTQSAFVPAPSATFEVLWSKMDDSSAGVVRLVALSRNTKKPAVHVVRSVVIGGADGNRVEWERELKLQGPETSGPVAFEYVADGEKLVVACEYAFDSKKNLSRGSVLFWAQSHIYGASIRFKRRRPVLQPRISIGRNASDNGVVEKRETGKGGWRIAFSVENRNIVDGNALLSVFASQAARSSPPSLAVIDSTYLAIIGPRQSKTKPTSVEQVLTVWDTSYGTLQAERVLEGGDEERMKIFTTSSVSTSQYGKALAISSTTVLSSNPLSFRSTITLCPHHCPPLSLLSTLGRLPHPTELPQKSSLHPPKREGDELTAADREFRVQGLGLSITGPKPPPTDPDALAAWVETLDSLDAKDRAFLRGLFALPMTKKFEPEFETRVAKWIRAKIIEAAPVKEAVEVVDAEIDDAGESSEMEGIEVEEAQDVQEEVAATKPKVRRSRSRKQGVVPDPDQASGEAKVDLLPSPVKAKVAPVKAKVAPVAAKVAPSPVPAGRDLPPLIQEAADRKTLLKYPVVELAQPALQALALRHGHFIVVEVSFLRHNDRSDPFRDNNDLINRKLLHRRDHECIAAGAGESQAKQVRLPGPKLNRDIVPGPCLALLKEFLDRVLAELQHHASLGGRSGSAGGGPVAAPAPSEGAADEADELDDLRFADIRDAPQRLFDDADVLALERGAENAA</sequence>
<dbReference type="Proteomes" id="UP000269721">
    <property type="component" value="Unassembled WGS sequence"/>
</dbReference>
<feature type="region of interest" description="Disordered" evidence="1">
    <location>
        <begin position="847"/>
        <end position="875"/>
    </location>
</feature>
<evidence type="ECO:0000313" key="2">
    <source>
        <dbReference type="EMBL" id="RKO91792.1"/>
    </source>
</evidence>
<feature type="compositionally biased region" description="Gly residues" evidence="1">
    <location>
        <begin position="848"/>
        <end position="857"/>
    </location>
</feature>
<protein>
    <submittedName>
        <fullName evidence="2">Uncharacterized protein</fullName>
    </submittedName>
</protein>
<feature type="region of interest" description="Disordered" evidence="1">
    <location>
        <begin position="640"/>
        <end position="687"/>
    </location>
</feature>
<dbReference type="AlphaFoldDB" id="A0A4P9WHD6"/>
<feature type="compositionally biased region" description="Low complexity" evidence="1">
    <location>
        <begin position="26"/>
        <end position="35"/>
    </location>
</feature>
<evidence type="ECO:0000256" key="1">
    <source>
        <dbReference type="SAM" id="MobiDB-lite"/>
    </source>
</evidence>
<evidence type="ECO:0000313" key="3">
    <source>
        <dbReference type="Proteomes" id="UP000269721"/>
    </source>
</evidence>
<organism evidence="2 3">
    <name type="scientific">Blyttiomyces helicus</name>
    <dbReference type="NCBI Taxonomy" id="388810"/>
    <lineage>
        <taxon>Eukaryota</taxon>
        <taxon>Fungi</taxon>
        <taxon>Fungi incertae sedis</taxon>
        <taxon>Chytridiomycota</taxon>
        <taxon>Chytridiomycota incertae sedis</taxon>
        <taxon>Chytridiomycetes</taxon>
        <taxon>Chytridiomycetes incertae sedis</taxon>
        <taxon>Blyttiomyces</taxon>
    </lineage>
</organism>
<feature type="region of interest" description="Disordered" evidence="1">
    <location>
        <begin position="519"/>
        <end position="539"/>
    </location>
</feature>
<dbReference type="PANTHER" id="PTHR15633">
    <property type="entry name" value="NUCLEOLAR PROTEIN 11"/>
    <property type="match status" value="1"/>
</dbReference>
<dbReference type="GO" id="GO:0003723">
    <property type="term" value="F:RNA binding"/>
    <property type="evidence" value="ECO:0007669"/>
    <property type="project" value="TreeGrafter"/>
</dbReference>
<keyword evidence="3" id="KW-1185">Reference proteome</keyword>
<dbReference type="GO" id="GO:0030490">
    <property type="term" value="P:maturation of SSU-rRNA"/>
    <property type="evidence" value="ECO:0007669"/>
    <property type="project" value="InterPro"/>
</dbReference>
<name>A0A4P9WHD6_9FUNG</name>